<dbReference type="EMBL" id="FNDE01000019">
    <property type="protein sequence ID" value="SDH32161.1"/>
    <property type="molecule type" value="Genomic_DNA"/>
</dbReference>
<dbReference type="InterPro" id="IPR028974">
    <property type="entry name" value="TSP_type-3_rpt"/>
</dbReference>
<dbReference type="InterPro" id="IPR036582">
    <property type="entry name" value="Mao_N_sf"/>
</dbReference>
<proteinExistence type="predicted"/>
<dbReference type="AlphaFoldDB" id="A0A1G8BGB4"/>
<dbReference type="Pfam" id="PF07833">
    <property type="entry name" value="Cu_amine_oxidN1"/>
    <property type="match status" value="1"/>
</dbReference>
<feature type="signal peptide" evidence="1">
    <location>
        <begin position="1"/>
        <end position="27"/>
    </location>
</feature>
<reference evidence="3 4" key="1">
    <citation type="submission" date="2016-10" db="EMBL/GenBank/DDBJ databases">
        <authorList>
            <person name="de Groot N.N."/>
        </authorList>
    </citation>
    <scope>NUCLEOTIDE SEQUENCE [LARGE SCALE GENOMIC DNA]</scope>
    <source>
        <strain evidence="3 4">L 420-91</strain>
    </source>
</reference>
<sequence length="269" mass="30307">MSKAKNIKLLSAGFLAGTIFCSGVVYAASSIKVDFLPLKYYFDGEQKTTSKPGFIYNGTVYVPLRFFSESLGKEVEWDQKTLSIYVGKKPALTKKVDEDGDGLNSQDEIEKYHTDPTLKDTDGDGIDDGIEIEMNLNPNNKDSDNNGIEDGEEIGVHELKLSNSSNVKGSFYIKNKYINHSVVLREDMQYLNDVKSLGAISNPITVEIRGPYEKFQLEFKGYSDAKVYQFDTINKTKELVPNQQYDSNGDKIVFEIENPSDKYTFFLVK</sequence>
<evidence type="ECO:0000259" key="2">
    <source>
        <dbReference type="Pfam" id="PF07833"/>
    </source>
</evidence>
<dbReference type="Gene3D" id="4.10.1080.10">
    <property type="entry name" value="TSP type-3 repeat"/>
    <property type="match status" value="1"/>
</dbReference>
<dbReference type="InterPro" id="IPR053180">
    <property type="entry name" value="Ca-binding_acidic-repeat"/>
</dbReference>
<dbReference type="Gene3D" id="3.30.457.10">
    <property type="entry name" value="Copper amine oxidase-like, N-terminal domain"/>
    <property type="match status" value="1"/>
</dbReference>
<evidence type="ECO:0000313" key="4">
    <source>
        <dbReference type="Proteomes" id="UP000198956"/>
    </source>
</evidence>
<dbReference type="Proteomes" id="UP000198956">
    <property type="component" value="Unassembled WGS sequence"/>
</dbReference>
<accession>A0A1G8BGB4</accession>
<dbReference type="GO" id="GO:0005509">
    <property type="term" value="F:calcium ion binding"/>
    <property type="evidence" value="ECO:0007669"/>
    <property type="project" value="InterPro"/>
</dbReference>
<organism evidence="3 4">
    <name type="scientific">Aneurinibacillus thermoaerophilus</name>
    <dbReference type="NCBI Taxonomy" id="143495"/>
    <lineage>
        <taxon>Bacteria</taxon>
        <taxon>Bacillati</taxon>
        <taxon>Bacillota</taxon>
        <taxon>Bacilli</taxon>
        <taxon>Bacillales</taxon>
        <taxon>Paenibacillaceae</taxon>
        <taxon>Aneurinibacillus group</taxon>
        <taxon>Aneurinibacillus</taxon>
    </lineage>
</organism>
<gene>
    <name evidence="3" type="ORF">SAMN04489735_101955</name>
</gene>
<dbReference type="SUPFAM" id="SSF103647">
    <property type="entry name" value="TSP type-3 repeat"/>
    <property type="match status" value="1"/>
</dbReference>
<name>A0A1G8BGB4_ANETH</name>
<dbReference type="RefSeq" id="WP_057897204.1">
    <property type="nucleotide sequence ID" value="NZ_FNDE01000019.1"/>
</dbReference>
<evidence type="ECO:0000256" key="1">
    <source>
        <dbReference type="SAM" id="SignalP"/>
    </source>
</evidence>
<dbReference type="PANTHER" id="PTHR37467:SF1">
    <property type="entry name" value="EXPORTED CALCIUM-BINDING GLYCOPROTEIN"/>
    <property type="match status" value="1"/>
</dbReference>
<evidence type="ECO:0000313" key="3">
    <source>
        <dbReference type="EMBL" id="SDH32161.1"/>
    </source>
</evidence>
<dbReference type="SUPFAM" id="SSF55383">
    <property type="entry name" value="Copper amine oxidase, domain N"/>
    <property type="match status" value="1"/>
</dbReference>
<feature type="chain" id="PRO_5011792857" evidence="1">
    <location>
        <begin position="28"/>
        <end position="269"/>
    </location>
</feature>
<protein>
    <submittedName>
        <fullName evidence="3">Copper amine oxidase N-terminal domain-containing protein</fullName>
    </submittedName>
</protein>
<dbReference type="InterPro" id="IPR012854">
    <property type="entry name" value="Cu_amine_oxidase-like_N"/>
</dbReference>
<keyword evidence="1" id="KW-0732">Signal</keyword>
<feature type="domain" description="Copper amine oxidase-like N-terminal" evidence="2">
    <location>
        <begin position="39"/>
        <end position="85"/>
    </location>
</feature>
<dbReference type="PANTHER" id="PTHR37467">
    <property type="entry name" value="EXPORTED CALCIUM-BINDING GLYCOPROTEIN-RELATED"/>
    <property type="match status" value="1"/>
</dbReference>